<sequence>MNFRKYTFVISTCLLFFSCSNDPEINNTPQEPSIKEGFLGQLSFIKTLGGSKNDLVSSIIKTTDGGYAMTGYTASSDGDFNTKTSDDSDFILLKYNANDVLEWFKTYGGSKDDRGTKIINTIDNGFAILGFSKSNDGDSSNNAGNSDLWLTKLDSNGTLTWEKSFGYSGVDFGTALIQTKDSGYLIVGELDVTSSGGLGNSKASKSLHAGGDFWAIKLNNKGEKEWSKYFGGNFTDTPQSVIETINGDFIIGGTSDSSDVDIKNNQGTYDFWVVKIDKTGKLLWEKSFGGSQIDESFGMVETNDNNFVLVGNTRSTDKNVSQNNGAADLWLVKINTQGNLLWEKTFGGTSFDVGNSIKTMKDGHFLISGSSRSSDNQITNKGQNDAWILKVSNQGNLLWQKTFGGSDIDLCHDAIELNNGTIIAVGESTSKTDDIKENKGFSDILIIKLK</sequence>
<dbReference type="EMBL" id="CAXJRC010000022">
    <property type="protein sequence ID" value="CAL2106778.1"/>
    <property type="molecule type" value="Genomic_DNA"/>
</dbReference>
<dbReference type="SUPFAM" id="SSF50998">
    <property type="entry name" value="Quinoprotein alcohol dehydrogenase-like"/>
    <property type="match status" value="1"/>
</dbReference>
<name>A0ABP1FBX0_9FLAO</name>
<evidence type="ECO:0008006" key="3">
    <source>
        <dbReference type="Google" id="ProtNLM"/>
    </source>
</evidence>
<dbReference type="Proteomes" id="UP001497602">
    <property type="component" value="Unassembled WGS sequence"/>
</dbReference>
<gene>
    <name evidence="1" type="ORF">T190115A13A_20058</name>
</gene>
<keyword evidence="2" id="KW-1185">Reference proteome</keyword>
<dbReference type="PANTHER" id="PTHR42754:SF1">
    <property type="entry name" value="LIPOPROTEIN"/>
    <property type="match status" value="1"/>
</dbReference>
<proteinExistence type="predicted"/>
<dbReference type="PANTHER" id="PTHR42754">
    <property type="entry name" value="ENDOGLUCANASE"/>
    <property type="match status" value="1"/>
</dbReference>
<reference evidence="1 2" key="1">
    <citation type="submission" date="2024-05" db="EMBL/GenBank/DDBJ databases">
        <authorList>
            <person name="Duchaud E."/>
        </authorList>
    </citation>
    <scope>NUCLEOTIDE SEQUENCE [LARGE SCALE GENOMIC DNA]</scope>
    <source>
        <strain evidence="1">Ena-SAMPLE-TAB-13-05-2024-13:56:06:370-140305</strain>
    </source>
</reference>
<evidence type="ECO:0000313" key="2">
    <source>
        <dbReference type="Proteomes" id="UP001497602"/>
    </source>
</evidence>
<accession>A0ABP1FBX0</accession>
<dbReference type="InterPro" id="IPR011047">
    <property type="entry name" value="Quinoprotein_ADH-like_sf"/>
</dbReference>
<organism evidence="1 2">
    <name type="scientific">Tenacibaculum vairaonense</name>
    <dbReference type="NCBI Taxonomy" id="3137860"/>
    <lineage>
        <taxon>Bacteria</taxon>
        <taxon>Pseudomonadati</taxon>
        <taxon>Bacteroidota</taxon>
        <taxon>Flavobacteriia</taxon>
        <taxon>Flavobacteriales</taxon>
        <taxon>Flavobacteriaceae</taxon>
        <taxon>Tenacibaculum</taxon>
    </lineage>
</organism>
<protein>
    <recommendedName>
        <fullName evidence="3">Bulb-type lectin domain-containing protein</fullName>
    </recommendedName>
</protein>
<comment type="caution">
    <text evidence="1">The sequence shown here is derived from an EMBL/GenBank/DDBJ whole genome shotgun (WGS) entry which is preliminary data.</text>
</comment>
<dbReference type="PROSITE" id="PS51257">
    <property type="entry name" value="PROKAR_LIPOPROTEIN"/>
    <property type="match status" value="1"/>
</dbReference>
<evidence type="ECO:0000313" key="1">
    <source>
        <dbReference type="EMBL" id="CAL2106778.1"/>
    </source>
</evidence>
<dbReference type="RefSeq" id="WP_348738523.1">
    <property type="nucleotide sequence ID" value="NZ_CAXJRC010000022.1"/>
</dbReference>